<evidence type="ECO:0000256" key="4">
    <source>
        <dbReference type="ARBA" id="ARBA00022496"/>
    </source>
</evidence>
<gene>
    <name evidence="17" type="ORF">SAMN06296058_1681</name>
</gene>
<evidence type="ECO:0000256" key="14">
    <source>
        <dbReference type="SAM" id="SignalP"/>
    </source>
</evidence>
<evidence type="ECO:0000256" key="11">
    <source>
        <dbReference type="PROSITE-ProRule" id="PRU01360"/>
    </source>
</evidence>
<dbReference type="PANTHER" id="PTHR32552">
    <property type="entry name" value="FERRICHROME IRON RECEPTOR-RELATED"/>
    <property type="match status" value="1"/>
</dbReference>
<dbReference type="Proteomes" id="UP000190341">
    <property type="component" value="Unassembled WGS sequence"/>
</dbReference>
<keyword evidence="7" id="KW-0406">Ion transport</keyword>
<evidence type="ECO:0000259" key="15">
    <source>
        <dbReference type="Pfam" id="PF00593"/>
    </source>
</evidence>
<evidence type="ECO:0000256" key="1">
    <source>
        <dbReference type="ARBA" id="ARBA00004571"/>
    </source>
</evidence>
<keyword evidence="6" id="KW-0408">Iron</keyword>
<keyword evidence="2 11" id="KW-0813">Transport</keyword>
<evidence type="ECO:0000313" key="18">
    <source>
        <dbReference type="Proteomes" id="UP000190341"/>
    </source>
</evidence>
<evidence type="ECO:0000256" key="8">
    <source>
        <dbReference type="ARBA" id="ARBA00023077"/>
    </source>
</evidence>
<dbReference type="OrthoDB" id="127311at2"/>
<evidence type="ECO:0000256" key="12">
    <source>
        <dbReference type="PROSITE-ProRule" id="PRU10143"/>
    </source>
</evidence>
<keyword evidence="9 11" id="KW-0472">Membrane</keyword>
<keyword evidence="5 11" id="KW-0812">Transmembrane</keyword>
<reference evidence="17 18" key="1">
    <citation type="submission" date="2017-02" db="EMBL/GenBank/DDBJ databases">
        <authorList>
            <person name="Peterson S.W."/>
        </authorList>
    </citation>
    <scope>NUCLEOTIDE SEQUENCE [LARGE SCALE GENOMIC DNA]</scope>
    <source>
        <strain evidence="17 18">P15</strain>
    </source>
</reference>
<evidence type="ECO:0000256" key="6">
    <source>
        <dbReference type="ARBA" id="ARBA00023004"/>
    </source>
</evidence>
<keyword evidence="3 11" id="KW-1134">Transmembrane beta strand</keyword>
<organism evidence="17 18">
    <name type="scientific">Pseudoxanthomonas indica</name>
    <dbReference type="NCBI Taxonomy" id="428993"/>
    <lineage>
        <taxon>Bacteria</taxon>
        <taxon>Pseudomonadati</taxon>
        <taxon>Pseudomonadota</taxon>
        <taxon>Gammaproteobacteria</taxon>
        <taxon>Lysobacterales</taxon>
        <taxon>Lysobacteraceae</taxon>
        <taxon>Pseudoxanthomonas</taxon>
    </lineage>
</organism>
<dbReference type="Pfam" id="PF07715">
    <property type="entry name" value="Plug"/>
    <property type="match status" value="1"/>
</dbReference>
<feature type="domain" description="TonB-dependent receptor-like beta-barrel" evidence="15">
    <location>
        <begin position="290"/>
        <end position="697"/>
    </location>
</feature>
<feature type="chain" id="PRO_5012888534" evidence="14">
    <location>
        <begin position="25"/>
        <end position="737"/>
    </location>
</feature>
<protein>
    <submittedName>
        <fullName evidence="17">Outer membrane receptor proteins, mostly Fe transport</fullName>
    </submittedName>
</protein>
<accession>A0A1T5KGL2</accession>
<dbReference type="GO" id="GO:0009279">
    <property type="term" value="C:cell outer membrane"/>
    <property type="evidence" value="ECO:0007669"/>
    <property type="project" value="UniProtKB-SubCell"/>
</dbReference>
<feature type="signal peptide" evidence="14">
    <location>
        <begin position="1"/>
        <end position="24"/>
    </location>
</feature>
<name>A0A1T5KGL2_9GAMM</name>
<dbReference type="PROSITE" id="PS00430">
    <property type="entry name" value="TONB_DEPENDENT_REC_1"/>
    <property type="match status" value="1"/>
</dbReference>
<dbReference type="AlphaFoldDB" id="A0A1T5KGL2"/>
<dbReference type="InterPro" id="IPR000531">
    <property type="entry name" value="Beta-barrel_TonB"/>
</dbReference>
<evidence type="ECO:0000259" key="16">
    <source>
        <dbReference type="Pfam" id="PF07715"/>
    </source>
</evidence>
<feature type="domain" description="TonB-dependent receptor plug" evidence="16">
    <location>
        <begin position="55"/>
        <end position="167"/>
    </location>
</feature>
<dbReference type="PROSITE" id="PS52016">
    <property type="entry name" value="TONB_DEPENDENT_REC_3"/>
    <property type="match status" value="1"/>
</dbReference>
<dbReference type="SUPFAM" id="SSF56935">
    <property type="entry name" value="Porins"/>
    <property type="match status" value="1"/>
</dbReference>
<keyword evidence="18" id="KW-1185">Reference proteome</keyword>
<dbReference type="InterPro" id="IPR036942">
    <property type="entry name" value="Beta-barrel_TonB_sf"/>
</dbReference>
<dbReference type="STRING" id="428993.SAMN06296058_1681"/>
<dbReference type="InterPro" id="IPR010916">
    <property type="entry name" value="TonB_box_CS"/>
</dbReference>
<dbReference type="EMBL" id="FUZV01000001">
    <property type="protein sequence ID" value="SKC62629.1"/>
    <property type="molecule type" value="Genomic_DNA"/>
</dbReference>
<evidence type="ECO:0000256" key="9">
    <source>
        <dbReference type="ARBA" id="ARBA00023136"/>
    </source>
</evidence>
<proteinExistence type="inferred from homology"/>
<comment type="subcellular location">
    <subcellularLocation>
        <location evidence="1 11">Cell outer membrane</location>
        <topology evidence="1 11">Multi-pass membrane protein</topology>
    </subcellularLocation>
</comment>
<keyword evidence="8 12" id="KW-0798">TonB box</keyword>
<keyword evidence="17" id="KW-0675">Receptor</keyword>
<dbReference type="Pfam" id="PF00593">
    <property type="entry name" value="TonB_dep_Rec_b-barrel"/>
    <property type="match status" value="1"/>
</dbReference>
<evidence type="ECO:0000256" key="3">
    <source>
        <dbReference type="ARBA" id="ARBA00022452"/>
    </source>
</evidence>
<evidence type="ECO:0000256" key="5">
    <source>
        <dbReference type="ARBA" id="ARBA00022692"/>
    </source>
</evidence>
<evidence type="ECO:0000313" key="17">
    <source>
        <dbReference type="EMBL" id="SKC62629.1"/>
    </source>
</evidence>
<keyword evidence="14" id="KW-0732">Signal</keyword>
<evidence type="ECO:0000256" key="13">
    <source>
        <dbReference type="RuleBase" id="RU003357"/>
    </source>
</evidence>
<dbReference type="Gene3D" id="2.40.170.20">
    <property type="entry name" value="TonB-dependent receptor, beta-barrel domain"/>
    <property type="match status" value="1"/>
</dbReference>
<feature type="short sequence motif" description="TonB box" evidence="12">
    <location>
        <begin position="43"/>
        <end position="49"/>
    </location>
</feature>
<dbReference type="InterPro" id="IPR012910">
    <property type="entry name" value="Plug_dom"/>
</dbReference>
<keyword evidence="4" id="KW-0410">Iron transport</keyword>
<dbReference type="InterPro" id="IPR039426">
    <property type="entry name" value="TonB-dep_rcpt-like"/>
</dbReference>
<evidence type="ECO:0000256" key="10">
    <source>
        <dbReference type="ARBA" id="ARBA00023237"/>
    </source>
</evidence>
<sequence>MKSTMIQLAAPALIGVMALNPAHAQEQATPESSKQEASTTLETIVVSAQKRSEDVQKVPVSVSVVGGEQLEQMHATQLSDYVGYAAGVQMVTAGTPGTGQIAVRGITSLGTNSTVSTYIDETPLGSSTFFAAAVNNVLDLLPYDVESFQIFRGPQGTLWGAGAFGGVAQYVTRKPELDYTSFRAGTDVFSLDGSHQTGYGVRASANLPLIANRLAASISLAKQFTPGYIDNVDTYERDQNDFSQTAARLAVRWEPSDTVAVDLTAIKQKSEADNLGYVSVEPQTLKPVYGTTRNDNYTDEYDNRELEYFSGTVSWDVGFADFVSASSYSQTDYDANTDLTATFGPAIPLFTGGAVPEGRSSFLSHLKLYKTTQEFRLASKPSDTFEWIVGTFYTHENSRNYQLITAQFPDSSSIPGLDPLANAELPSNYKETAVFGSVTWKINERFDLSGGVRQARNEQDFAQIIAGALSPPGTMTGESEEDVTTWSLGARFFATPNTMVYARAATGYQPGGPNAAIPDVPTQVDSSTLTNYELGIKSTLLDRRLTFDLAAFNIEWEDLQIRTTSNGISYLVNGGKARSRGVELSATYLPVAGLRLGVNGAYTDAELTEDVPSIGGLNGDSLPFAPKWSGSVTADYLFPSSGEWSTRVGGGVRYTGERRTAVDHDPSGQPLDDYTALDLNADIANDRWTFRIFIKNLTNEDVFVNAVPQASALGGLTTVRAISLQPRMIGVGVDVKF</sequence>
<dbReference type="CDD" id="cd01347">
    <property type="entry name" value="ligand_gated_channel"/>
    <property type="match status" value="1"/>
</dbReference>
<evidence type="ECO:0000256" key="2">
    <source>
        <dbReference type="ARBA" id="ARBA00022448"/>
    </source>
</evidence>
<evidence type="ECO:0000256" key="7">
    <source>
        <dbReference type="ARBA" id="ARBA00023065"/>
    </source>
</evidence>
<comment type="similarity">
    <text evidence="11 13">Belongs to the TonB-dependent receptor family.</text>
</comment>
<dbReference type="PANTHER" id="PTHR32552:SF81">
    <property type="entry name" value="TONB-DEPENDENT OUTER MEMBRANE RECEPTOR"/>
    <property type="match status" value="1"/>
</dbReference>
<dbReference type="GO" id="GO:0006826">
    <property type="term" value="P:iron ion transport"/>
    <property type="evidence" value="ECO:0007669"/>
    <property type="project" value="UniProtKB-KW"/>
</dbReference>
<keyword evidence="10 11" id="KW-0998">Cell outer membrane</keyword>